<evidence type="ECO:0000313" key="1">
    <source>
        <dbReference type="EMBL" id="TGJ81626.1"/>
    </source>
</evidence>
<gene>
    <name evidence="1" type="ORF">E0Z10_g7138</name>
</gene>
<comment type="caution">
    <text evidence="1">The sequence shown here is derived from an EMBL/GenBank/DDBJ whole genome shotgun (WGS) entry which is preliminary data.</text>
</comment>
<protein>
    <submittedName>
        <fullName evidence="1">Uncharacterized protein</fullName>
    </submittedName>
</protein>
<dbReference type="EMBL" id="SKBN01000160">
    <property type="protein sequence ID" value="TGJ81626.1"/>
    <property type="molecule type" value="Genomic_DNA"/>
</dbReference>
<organism evidence="1 2">
    <name type="scientific">Xylaria hypoxylon</name>
    <dbReference type="NCBI Taxonomy" id="37992"/>
    <lineage>
        <taxon>Eukaryota</taxon>
        <taxon>Fungi</taxon>
        <taxon>Dikarya</taxon>
        <taxon>Ascomycota</taxon>
        <taxon>Pezizomycotina</taxon>
        <taxon>Sordariomycetes</taxon>
        <taxon>Xylariomycetidae</taxon>
        <taxon>Xylariales</taxon>
        <taxon>Xylariaceae</taxon>
        <taxon>Xylaria</taxon>
    </lineage>
</organism>
<proteinExistence type="predicted"/>
<evidence type="ECO:0000313" key="2">
    <source>
        <dbReference type="Proteomes" id="UP000297716"/>
    </source>
</evidence>
<accession>A0A4Z0YVZ1</accession>
<dbReference type="OrthoDB" id="4725912at2759"/>
<name>A0A4Z0YVZ1_9PEZI</name>
<sequence>MAFPGVFELLFFRGGHNTQIVKAAGQSDALLILTIPLPDKPELTARRGHASGEMIAKARLHDFTTTKADMTLWGRHERWKKEYDSFTGLGHLCWKPSGKKGFVLEQNGRMLARYSVKDHVQKKLHKRLYESLTTGRHLASSGPSFDGPEQEAEARLEIFAQGLSREQLEEIVVSCAVERERFTKNKNNERDAEIISEVVGAVGNVAGA</sequence>
<keyword evidence="2" id="KW-1185">Reference proteome</keyword>
<dbReference type="AlphaFoldDB" id="A0A4Z0YVZ1"/>
<dbReference type="STRING" id="37992.A0A4Z0YVZ1"/>
<dbReference type="Proteomes" id="UP000297716">
    <property type="component" value="Unassembled WGS sequence"/>
</dbReference>
<reference evidence="1 2" key="1">
    <citation type="submission" date="2019-03" db="EMBL/GenBank/DDBJ databases">
        <title>Draft genome sequence of Xylaria hypoxylon DSM 108379, a ubiquitous saprotrophic-parasitic fungi on hardwood.</title>
        <authorList>
            <person name="Buettner E."/>
            <person name="Leonhardt S."/>
            <person name="Gebauer A.M."/>
            <person name="Liers C."/>
            <person name="Hofrichter M."/>
            <person name="Kellner H."/>
        </authorList>
    </citation>
    <scope>NUCLEOTIDE SEQUENCE [LARGE SCALE GENOMIC DNA]</scope>
    <source>
        <strain evidence="1 2">DSM 108379</strain>
    </source>
</reference>